<comment type="caution">
    <text evidence="1">The sequence shown here is derived from an EMBL/GenBank/DDBJ whole genome shotgun (WGS) entry which is preliminary data.</text>
</comment>
<proteinExistence type="predicted"/>
<evidence type="ECO:0000313" key="2">
    <source>
        <dbReference type="Proteomes" id="UP000683000"/>
    </source>
</evidence>
<reference evidence="1" key="1">
    <citation type="submission" date="2021-03" db="EMBL/GenBank/DDBJ databases">
        <title>Evolutionary innovations through gain and loss of genes in the ectomycorrhizal Boletales.</title>
        <authorList>
            <person name="Wu G."/>
            <person name="Miyauchi S."/>
            <person name="Morin E."/>
            <person name="Yang Z.-L."/>
            <person name="Xu J."/>
            <person name="Martin F.M."/>
        </authorList>
    </citation>
    <scope>NUCLEOTIDE SEQUENCE</scope>
    <source>
        <strain evidence="1">BR01</strain>
    </source>
</reference>
<dbReference type="EMBL" id="JAGFBS010000052">
    <property type="protein sequence ID" value="KAG6370377.1"/>
    <property type="molecule type" value="Genomic_DNA"/>
</dbReference>
<accession>A0A8I2YEI9</accession>
<dbReference type="Proteomes" id="UP000683000">
    <property type="component" value="Unassembled WGS sequence"/>
</dbReference>
<organism evidence="1 2">
    <name type="scientific">Boletus reticuloceps</name>
    <dbReference type="NCBI Taxonomy" id="495285"/>
    <lineage>
        <taxon>Eukaryota</taxon>
        <taxon>Fungi</taxon>
        <taxon>Dikarya</taxon>
        <taxon>Basidiomycota</taxon>
        <taxon>Agaricomycotina</taxon>
        <taxon>Agaricomycetes</taxon>
        <taxon>Agaricomycetidae</taxon>
        <taxon>Boletales</taxon>
        <taxon>Boletineae</taxon>
        <taxon>Boletaceae</taxon>
        <taxon>Boletoideae</taxon>
        <taxon>Boletus</taxon>
    </lineage>
</organism>
<dbReference type="AlphaFoldDB" id="A0A8I2YEI9"/>
<protein>
    <submittedName>
        <fullName evidence="1">Uncharacterized protein</fullName>
    </submittedName>
</protein>
<evidence type="ECO:0000313" key="1">
    <source>
        <dbReference type="EMBL" id="KAG6370377.1"/>
    </source>
</evidence>
<name>A0A8I2YEI9_9AGAM</name>
<gene>
    <name evidence="1" type="ORF">JVT61DRAFT_12098</name>
</gene>
<keyword evidence="2" id="KW-1185">Reference proteome</keyword>
<sequence length="119" mass="13095">MDIQKPREVVHRAKLDSTTKNWFGLTPATSDCGLIIGSLLALGNQDPWKIGAFGVSGYHMPLSRTMLECKSFLGFFSVFSVTEIHVSSGGRMLAHLLGFHSHATSGKKIGFWWDEGNQV</sequence>